<keyword evidence="1" id="KW-1133">Transmembrane helix</keyword>
<gene>
    <name evidence="2" type="ORF">SO802_030917</name>
</gene>
<reference evidence="2 3" key="1">
    <citation type="submission" date="2024-01" db="EMBL/GenBank/DDBJ databases">
        <title>A telomere-to-telomere, gap-free genome of sweet tea (Lithocarpus litseifolius).</title>
        <authorList>
            <person name="Zhou J."/>
        </authorList>
    </citation>
    <scope>NUCLEOTIDE SEQUENCE [LARGE SCALE GENOMIC DNA]</scope>
    <source>
        <strain evidence="2">Zhou-2022a</strain>
        <tissue evidence="2">Leaf</tissue>
    </source>
</reference>
<organism evidence="2 3">
    <name type="scientific">Lithocarpus litseifolius</name>
    <dbReference type="NCBI Taxonomy" id="425828"/>
    <lineage>
        <taxon>Eukaryota</taxon>
        <taxon>Viridiplantae</taxon>
        <taxon>Streptophyta</taxon>
        <taxon>Embryophyta</taxon>
        <taxon>Tracheophyta</taxon>
        <taxon>Spermatophyta</taxon>
        <taxon>Magnoliopsida</taxon>
        <taxon>eudicotyledons</taxon>
        <taxon>Gunneridae</taxon>
        <taxon>Pentapetalae</taxon>
        <taxon>rosids</taxon>
        <taxon>fabids</taxon>
        <taxon>Fagales</taxon>
        <taxon>Fagaceae</taxon>
        <taxon>Lithocarpus</taxon>
    </lineage>
</organism>
<comment type="caution">
    <text evidence="2">The sequence shown here is derived from an EMBL/GenBank/DDBJ whole genome shotgun (WGS) entry which is preliminary data.</text>
</comment>
<keyword evidence="1" id="KW-0472">Membrane</keyword>
<feature type="transmembrane region" description="Helical" evidence="1">
    <location>
        <begin position="53"/>
        <end position="74"/>
    </location>
</feature>
<keyword evidence="3" id="KW-1185">Reference proteome</keyword>
<proteinExistence type="predicted"/>
<evidence type="ECO:0000313" key="2">
    <source>
        <dbReference type="EMBL" id="KAK9985966.1"/>
    </source>
</evidence>
<evidence type="ECO:0008006" key="4">
    <source>
        <dbReference type="Google" id="ProtNLM"/>
    </source>
</evidence>
<sequence length="111" mass="10986">MRDERGFCFLEGGSSSSSSMSSFVAVVSSLCSVEVLSFVGVDLTGDLSSEDGEYGLVVVVVVFWGSVALLRFGGGGGGKNLAVVAVGMGVANSVGAIVGVGLVESSSSSPL</sequence>
<evidence type="ECO:0000313" key="3">
    <source>
        <dbReference type="Proteomes" id="UP001459277"/>
    </source>
</evidence>
<protein>
    <recommendedName>
        <fullName evidence="4">Transmembrane protein</fullName>
    </recommendedName>
</protein>
<dbReference type="EMBL" id="JAZDWU010000011">
    <property type="protein sequence ID" value="KAK9985966.1"/>
    <property type="molecule type" value="Genomic_DNA"/>
</dbReference>
<keyword evidence="1" id="KW-0812">Transmembrane</keyword>
<name>A0AAW2BIR7_9ROSI</name>
<evidence type="ECO:0000256" key="1">
    <source>
        <dbReference type="SAM" id="Phobius"/>
    </source>
</evidence>
<accession>A0AAW2BIR7</accession>
<dbReference type="Proteomes" id="UP001459277">
    <property type="component" value="Unassembled WGS sequence"/>
</dbReference>
<dbReference type="AlphaFoldDB" id="A0AAW2BIR7"/>
<feature type="transmembrane region" description="Helical" evidence="1">
    <location>
        <begin position="21"/>
        <end position="41"/>
    </location>
</feature>
<feature type="transmembrane region" description="Helical" evidence="1">
    <location>
        <begin position="81"/>
        <end position="103"/>
    </location>
</feature>